<proteinExistence type="predicted"/>
<dbReference type="PANTHER" id="PTHR46401">
    <property type="entry name" value="GLYCOSYLTRANSFERASE WBBK-RELATED"/>
    <property type="match status" value="1"/>
</dbReference>
<organism evidence="4">
    <name type="scientific">uncultured marine thaumarchaeote AD1000_05_B01</name>
    <dbReference type="NCBI Taxonomy" id="1455883"/>
    <lineage>
        <taxon>Archaea</taxon>
        <taxon>Nitrososphaerota</taxon>
        <taxon>environmental samples</taxon>
    </lineage>
</organism>
<reference evidence="4" key="1">
    <citation type="journal article" date="2014" name="Genome Biol. Evol.">
        <title>Pangenome evidence for extensive interdomain horizontal transfer affecting lineage core and shell genes in uncultured planktonic thaumarchaeota and euryarchaeota.</title>
        <authorList>
            <person name="Deschamps P."/>
            <person name="Zivanovic Y."/>
            <person name="Moreira D."/>
            <person name="Rodriguez-Valera F."/>
            <person name="Lopez-Garcia P."/>
        </authorList>
    </citation>
    <scope>NUCLEOTIDE SEQUENCE</scope>
</reference>
<dbReference type="SUPFAM" id="SSF53756">
    <property type="entry name" value="UDP-Glycosyltransferase/glycogen phosphorylase"/>
    <property type="match status" value="1"/>
</dbReference>
<dbReference type="Pfam" id="PF00534">
    <property type="entry name" value="Glycos_transf_1"/>
    <property type="match status" value="1"/>
</dbReference>
<keyword evidence="1 4" id="KW-0808">Transferase</keyword>
<accession>A0A075FH28</accession>
<feature type="domain" description="Glycosyl transferase family 1" evidence="2">
    <location>
        <begin position="199"/>
        <end position="368"/>
    </location>
</feature>
<name>A0A075FH28_9ARCH</name>
<dbReference type="EMBL" id="KF900316">
    <property type="protein sequence ID" value="AIE90695.1"/>
    <property type="molecule type" value="Genomic_DNA"/>
</dbReference>
<dbReference type="AlphaFoldDB" id="A0A075FH28"/>
<dbReference type="InterPro" id="IPR001296">
    <property type="entry name" value="Glyco_trans_1"/>
</dbReference>
<evidence type="ECO:0000259" key="2">
    <source>
        <dbReference type="Pfam" id="PF00534"/>
    </source>
</evidence>
<sequence length="397" mass="45175">MKIALVCPASLPATQFGGIVFLPIDLAREFSELGHDVTIYTSDLDFANGPTKFNKTLPRLEKFEKFKINRTHTWFSLKLFFVNPAIYKQIKNDKPDIIHTIGLRSFQSLMAWFVSKKTNIPLVVSDQGGLTTHPFLKQSGIFFKIIYKIQNFFIKRIINDSSAISAANEYEKEIFLTFNKNSKIKIIRNGVNLKTLVSQENFKQKYKIDNKFILFVGRFSQSKGIETLLYACNIIKNELKTQNISLVIMGVDFGYQDEMLELINRLKLDDVITVIKNPPRGDVIAAYGQSEFLVLPSHWELSPLVPLESFAFKKPVISTKSHGTPYTVQDQITGLLVEPDNPDDLSKAMTELLGNKDMREKLGLAGYEFVHKECNCVSMAQNSLVLYQEIIKNNPNK</sequence>
<evidence type="ECO:0000313" key="4">
    <source>
        <dbReference type="EMBL" id="AIE90695.1"/>
    </source>
</evidence>
<protein>
    <submittedName>
        <fullName evidence="4">Glycosyl transferase</fullName>
    </submittedName>
</protein>
<evidence type="ECO:0000256" key="1">
    <source>
        <dbReference type="ARBA" id="ARBA00022679"/>
    </source>
</evidence>
<dbReference type="PANTHER" id="PTHR46401:SF2">
    <property type="entry name" value="GLYCOSYLTRANSFERASE WBBK-RELATED"/>
    <property type="match status" value="1"/>
</dbReference>
<dbReference type="InterPro" id="IPR028098">
    <property type="entry name" value="Glyco_trans_4-like_N"/>
</dbReference>
<dbReference type="Gene3D" id="3.40.50.2000">
    <property type="entry name" value="Glycogen Phosphorylase B"/>
    <property type="match status" value="2"/>
</dbReference>
<dbReference type="GO" id="GO:0016757">
    <property type="term" value="F:glycosyltransferase activity"/>
    <property type="evidence" value="ECO:0007669"/>
    <property type="project" value="InterPro"/>
</dbReference>
<evidence type="ECO:0000259" key="3">
    <source>
        <dbReference type="Pfam" id="PF13439"/>
    </source>
</evidence>
<feature type="domain" description="Glycosyltransferase subfamily 4-like N-terminal" evidence="3">
    <location>
        <begin position="17"/>
        <end position="194"/>
    </location>
</feature>
<dbReference type="Pfam" id="PF13439">
    <property type="entry name" value="Glyco_transf_4"/>
    <property type="match status" value="1"/>
</dbReference>
<dbReference type="CDD" id="cd03801">
    <property type="entry name" value="GT4_PimA-like"/>
    <property type="match status" value="1"/>
</dbReference>